<sequence length="152" mass="16663">MYRLISEWIVGMHNATPPPRLILFLVTVLPICLTSAAAVAGNDIARAYLVVVCRADGPKEGGKALRAWHASLLASMLNTTTDTVLHESGSGPLVYSYEHMVSGFAAHLTTWQLDELRRFKWFVDAIPCVNYRLMTIWMSCGGSSGAWAPSHS</sequence>
<dbReference type="InterPro" id="IPR037045">
    <property type="entry name" value="S8pro/Inhibitor_I9_sf"/>
</dbReference>
<evidence type="ECO:0000259" key="2">
    <source>
        <dbReference type="Pfam" id="PF05922"/>
    </source>
</evidence>
<feature type="chain" id="PRO_5023931855" description="Inhibitor I9 domain-containing protein" evidence="1">
    <location>
        <begin position="37"/>
        <end position="152"/>
    </location>
</feature>
<accession>A0A5J9T7Y5</accession>
<organism evidence="3 4">
    <name type="scientific">Eragrostis curvula</name>
    <name type="common">weeping love grass</name>
    <dbReference type="NCBI Taxonomy" id="38414"/>
    <lineage>
        <taxon>Eukaryota</taxon>
        <taxon>Viridiplantae</taxon>
        <taxon>Streptophyta</taxon>
        <taxon>Embryophyta</taxon>
        <taxon>Tracheophyta</taxon>
        <taxon>Spermatophyta</taxon>
        <taxon>Magnoliopsida</taxon>
        <taxon>Liliopsida</taxon>
        <taxon>Poales</taxon>
        <taxon>Poaceae</taxon>
        <taxon>PACMAD clade</taxon>
        <taxon>Chloridoideae</taxon>
        <taxon>Eragrostideae</taxon>
        <taxon>Eragrostidinae</taxon>
        <taxon>Eragrostis</taxon>
    </lineage>
</organism>
<evidence type="ECO:0000313" key="3">
    <source>
        <dbReference type="EMBL" id="TVU07394.1"/>
    </source>
</evidence>
<dbReference type="Pfam" id="PF05922">
    <property type="entry name" value="Inhibitor_I9"/>
    <property type="match status" value="1"/>
</dbReference>
<dbReference type="EMBL" id="RWGY01000045">
    <property type="protein sequence ID" value="TVU07394.1"/>
    <property type="molecule type" value="Genomic_DNA"/>
</dbReference>
<feature type="domain" description="Inhibitor I9" evidence="2">
    <location>
        <begin position="62"/>
        <end position="121"/>
    </location>
</feature>
<evidence type="ECO:0000313" key="4">
    <source>
        <dbReference type="Proteomes" id="UP000324897"/>
    </source>
</evidence>
<dbReference type="Proteomes" id="UP000324897">
    <property type="component" value="Unassembled WGS sequence"/>
</dbReference>
<proteinExistence type="predicted"/>
<keyword evidence="4" id="KW-1185">Reference proteome</keyword>
<feature type="non-terminal residue" evidence="3">
    <location>
        <position position="1"/>
    </location>
</feature>
<dbReference type="AlphaFoldDB" id="A0A5J9T7Y5"/>
<dbReference type="InterPro" id="IPR010259">
    <property type="entry name" value="S8pro/Inhibitor_I9"/>
</dbReference>
<keyword evidence="1" id="KW-0732">Signal</keyword>
<gene>
    <name evidence="3" type="ORF">EJB05_47447</name>
</gene>
<dbReference type="Gramene" id="TVU07394">
    <property type="protein sequence ID" value="TVU07394"/>
    <property type="gene ID" value="EJB05_47447"/>
</dbReference>
<dbReference type="OrthoDB" id="679819at2759"/>
<reference evidence="3 4" key="1">
    <citation type="journal article" date="2019" name="Sci. Rep.">
        <title>A high-quality genome of Eragrostis curvula grass provides insights into Poaceae evolution and supports new strategies to enhance forage quality.</title>
        <authorList>
            <person name="Carballo J."/>
            <person name="Santos B.A.C.M."/>
            <person name="Zappacosta D."/>
            <person name="Garbus I."/>
            <person name="Selva J.P."/>
            <person name="Gallo C.A."/>
            <person name="Diaz A."/>
            <person name="Albertini E."/>
            <person name="Caccamo M."/>
            <person name="Echenique V."/>
        </authorList>
    </citation>
    <scope>NUCLEOTIDE SEQUENCE [LARGE SCALE GENOMIC DNA]</scope>
    <source>
        <strain evidence="4">cv. Victoria</strain>
        <tissue evidence="3">Leaf</tissue>
    </source>
</reference>
<feature type="signal peptide" evidence="1">
    <location>
        <begin position="1"/>
        <end position="36"/>
    </location>
</feature>
<protein>
    <recommendedName>
        <fullName evidence="2">Inhibitor I9 domain-containing protein</fullName>
    </recommendedName>
</protein>
<dbReference type="Gene3D" id="3.30.70.80">
    <property type="entry name" value="Peptidase S8 propeptide/proteinase inhibitor I9"/>
    <property type="match status" value="1"/>
</dbReference>
<evidence type="ECO:0000256" key="1">
    <source>
        <dbReference type="SAM" id="SignalP"/>
    </source>
</evidence>
<comment type="caution">
    <text evidence="3">The sequence shown here is derived from an EMBL/GenBank/DDBJ whole genome shotgun (WGS) entry which is preliminary data.</text>
</comment>
<name>A0A5J9T7Y5_9POAL</name>